<accession>X8J8H6</accession>
<dbReference type="AlphaFoldDB" id="X8J8H6"/>
<proteinExistence type="predicted"/>
<sequence>MSNLNHIRHAAYLPDEMEDVQPNRHIPKSVNKEQGRSKELAPKQAGEAHSSTGRKAEKKEKKRKKNEWLNTMQKIK</sequence>
<feature type="region of interest" description="Disordered" evidence="1">
    <location>
        <begin position="1"/>
        <end position="76"/>
    </location>
</feature>
<name>X8J8H6_9AGAM</name>
<comment type="caution">
    <text evidence="2">The sequence shown here is derived from an EMBL/GenBank/DDBJ whole genome shotgun (WGS) entry which is preliminary data.</text>
</comment>
<reference evidence="3" key="1">
    <citation type="journal article" date="2014" name="Genome Announc.">
        <title>Draft genome sequence of the plant-pathogenic soil fungus Rhizoctonia solani anastomosis group 3 strain Rhs1AP.</title>
        <authorList>
            <person name="Cubeta M.A."/>
            <person name="Thomas E."/>
            <person name="Dean R.A."/>
            <person name="Jabaji S."/>
            <person name="Neate S.M."/>
            <person name="Tavantzis S."/>
            <person name="Toda T."/>
            <person name="Vilgalys R."/>
            <person name="Bharathan N."/>
            <person name="Fedorova-Abrams N."/>
            <person name="Pakala S.B."/>
            <person name="Pakala S.M."/>
            <person name="Zafar N."/>
            <person name="Joardar V."/>
            <person name="Losada L."/>
            <person name="Nierman W.C."/>
        </authorList>
    </citation>
    <scope>NUCLEOTIDE SEQUENCE [LARGE SCALE GENOMIC DNA]</scope>
    <source>
        <strain evidence="3">AG-3</strain>
    </source>
</reference>
<dbReference type="EMBL" id="JATN01000322">
    <property type="protein sequence ID" value="EUC57516.1"/>
    <property type="molecule type" value="Genomic_DNA"/>
</dbReference>
<evidence type="ECO:0000313" key="3">
    <source>
        <dbReference type="Proteomes" id="UP000030108"/>
    </source>
</evidence>
<gene>
    <name evidence="2" type="ORF">RSOL_224060</name>
</gene>
<feature type="compositionally biased region" description="Basic and acidic residues" evidence="1">
    <location>
        <begin position="30"/>
        <end position="41"/>
    </location>
</feature>
<organism evidence="2 3">
    <name type="scientific">Rhizoctonia solani AG-3 Rhs1AP</name>
    <dbReference type="NCBI Taxonomy" id="1086054"/>
    <lineage>
        <taxon>Eukaryota</taxon>
        <taxon>Fungi</taxon>
        <taxon>Dikarya</taxon>
        <taxon>Basidiomycota</taxon>
        <taxon>Agaricomycotina</taxon>
        <taxon>Agaricomycetes</taxon>
        <taxon>Cantharellales</taxon>
        <taxon>Ceratobasidiaceae</taxon>
        <taxon>Rhizoctonia</taxon>
    </lineage>
</organism>
<dbReference type="Proteomes" id="UP000030108">
    <property type="component" value="Unassembled WGS sequence"/>
</dbReference>
<protein>
    <submittedName>
        <fullName evidence="2">Uncharacterized protein</fullName>
    </submittedName>
</protein>
<feature type="non-terminal residue" evidence="2">
    <location>
        <position position="76"/>
    </location>
</feature>
<evidence type="ECO:0000313" key="2">
    <source>
        <dbReference type="EMBL" id="EUC57516.1"/>
    </source>
</evidence>
<evidence type="ECO:0000256" key="1">
    <source>
        <dbReference type="SAM" id="MobiDB-lite"/>
    </source>
</evidence>